<proteinExistence type="predicted"/>
<evidence type="ECO:0000313" key="2">
    <source>
        <dbReference type="Proteomes" id="UP001148662"/>
    </source>
</evidence>
<gene>
    <name evidence="1" type="ORF">NM688_g6751</name>
</gene>
<reference evidence="1" key="1">
    <citation type="submission" date="2022-07" db="EMBL/GenBank/DDBJ databases">
        <title>Genome Sequence of Phlebia brevispora.</title>
        <authorList>
            <person name="Buettner E."/>
        </authorList>
    </citation>
    <scope>NUCLEOTIDE SEQUENCE</scope>
    <source>
        <strain evidence="1">MPL23</strain>
    </source>
</reference>
<dbReference type="Proteomes" id="UP001148662">
    <property type="component" value="Unassembled WGS sequence"/>
</dbReference>
<dbReference type="EMBL" id="JANHOG010001441">
    <property type="protein sequence ID" value="KAJ3537021.1"/>
    <property type="molecule type" value="Genomic_DNA"/>
</dbReference>
<keyword evidence="2" id="KW-1185">Reference proteome</keyword>
<comment type="caution">
    <text evidence="1">The sequence shown here is derived from an EMBL/GenBank/DDBJ whole genome shotgun (WGS) entry which is preliminary data.</text>
</comment>
<protein>
    <submittedName>
        <fullName evidence="1">Uncharacterized protein</fullName>
    </submittedName>
</protein>
<evidence type="ECO:0000313" key="1">
    <source>
        <dbReference type="EMBL" id="KAJ3537021.1"/>
    </source>
</evidence>
<sequence length="769" mass="86088">MRCPRIQYETLFETDVTRQHIQDLLGGAPPSKPRAIGLSPGYTPAGNLTVLAVAVETKVLLIQFRSKLKKDTDAVITARELLQKELLSGENNVLFAFDAAVVAANLYYDTHLRVQNAIDIQDGCPCKENRIPTNAVEFALNTTGYSAYRSNITDAFKANIYDPSKPATTTAIVLKAWLSGFLPGIADMEERFREVKSINLNNTETWPETTLLRHATWARTDMQLDMKKTPTAKHDFTTVQANQNKFTVNAERFQNRFQRSNGPVQMAVTDSSGAQYTVTSHLAEVQGRKSTLKGSGIVEGKTITSLSSTEIAGPTKAEKDKAAILLRIFQQQSSVSENCFVKLIWPNGTDIEWPETMPVLDFTPPITYSSPLNESQQHAVLHMLTLNNSTRITMIQGPPGTGKTTAISAFVHSAIAAGFEGIWLVAQSNVAVRNIAEKLVKVGFEKWRLLVSVDFHDGWHEHLYKSFSSYVIRSDELPDASRQLQGCQVVLCTLSMLSSSRLFHITKKVALKTLVIDEASQINVNDYVSLFEKYPALHKICFIGDDKQLPPYGQEDVTDLKSIFEVSHLRSQALFLDTQCKYRMPPHIGDFISEHIYDGQLRSNPDHVMERNPACWFINIENGAERHNGTSWENAAERGAICKMAEYLQEDDASFRIITPYDAQRTALESDLKAAGLQWENKCFNVDSFQGNEDDIIIISLVRTQNLGFLKDHRRTNVMLSRCKKTMYICSSWDFLINGPGAKSLVGELAKYCDIEAWIPMTDVEAGEF</sequence>
<organism evidence="1 2">
    <name type="scientific">Phlebia brevispora</name>
    <dbReference type="NCBI Taxonomy" id="194682"/>
    <lineage>
        <taxon>Eukaryota</taxon>
        <taxon>Fungi</taxon>
        <taxon>Dikarya</taxon>
        <taxon>Basidiomycota</taxon>
        <taxon>Agaricomycotina</taxon>
        <taxon>Agaricomycetes</taxon>
        <taxon>Polyporales</taxon>
        <taxon>Meruliaceae</taxon>
        <taxon>Phlebia</taxon>
    </lineage>
</organism>
<accession>A0ACC1SD41</accession>
<name>A0ACC1SD41_9APHY</name>